<name>A0AAD9P9H7_RIDPI</name>
<gene>
    <name evidence="2" type="ORF">NP493_81g02013</name>
</gene>
<dbReference type="AlphaFoldDB" id="A0AAD9P9H7"/>
<feature type="region of interest" description="Disordered" evidence="1">
    <location>
        <begin position="1"/>
        <end position="39"/>
    </location>
</feature>
<keyword evidence="3" id="KW-1185">Reference proteome</keyword>
<feature type="region of interest" description="Disordered" evidence="1">
    <location>
        <begin position="51"/>
        <end position="149"/>
    </location>
</feature>
<protein>
    <submittedName>
        <fullName evidence="2">Uncharacterized protein</fullName>
    </submittedName>
</protein>
<proteinExistence type="predicted"/>
<reference evidence="2" key="1">
    <citation type="journal article" date="2023" name="Mol. Biol. Evol.">
        <title>Third-Generation Sequencing Reveals the Adaptive Role of the Epigenome in Three Deep-Sea Polychaetes.</title>
        <authorList>
            <person name="Perez M."/>
            <person name="Aroh O."/>
            <person name="Sun Y."/>
            <person name="Lan Y."/>
            <person name="Juniper S.K."/>
            <person name="Young C.R."/>
            <person name="Angers B."/>
            <person name="Qian P.Y."/>
        </authorList>
    </citation>
    <scope>NUCLEOTIDE SEQUENCE</scope>
    <source>
        <strain evidence="2">R07B-5</strain>
    </source>
</reference>
<accession>A0AAD9P9H7</accession>
<comment type="caution">
    <text evidence="2">The sequence shown here is derived from an EMBL/GenBank/DDBJ whole genome shotgun (WGS) entry which is preliminary data.</text>
</comment>
<evidence type="ECO:0000313" key="3">
    <source>
        <dbReference type="Proteomes" id="UP001209878"/>
    </source>
</evidence>
<sequence length="209" mass="22605">MSPNKTSLCKTPTESKSIDCVDQTSSAKEQQERPSAPRTVLLTSFFKCRAREPPMLPMTQTTPAPQLKPGLADQEMSSPTAFVHRKTPSLPLKPSRPTRLDDSGRQSRGGRGVGSGKDTSERPLHTSCTGARTRGPALPARHGQAATEETGLQESLVSYLTGDATFLNIGDMPAYVVHKALTQHNGHGIAQTPITADQKCLQWLQGLYQ</sequence>
<dbReference type="EMBL" id="JAODUO010000079">
    <property type="protein sequence ID" value="KAK2190457.1"/>
    <property type="molecule type" value="Genomic_DNA"/>
</dbReference>
<evidence type="ECO:0000256" key="1">
    <source>
        <dbReference type="SAM" id="MobiDB-lite"/>
    </source>
</evidence>
<feature type="compositionally biased region" description="Polar residues" evidence="1">
    <location>
        <begin position="1"/>
        <end position="15"/>
    </location>
</feature>
<dbReference type="Proteomes" id="UP001209878">
    <property type="component" value="Unassembled WGS sequence"/>
</dbReference>
<evidence type="ECO:0000313" key="2">
    <source>
        <dbReference type="EMBL" id="KAK2190457.1"/>
    </source>
</evidence>
<organism evidence="2 3">
    <name type="scientific">Ridgeia piscesae</name>
    <name type="common">Tubeworm</name>
    <dbReference type="NCBI Taxonomy" id="27915"/>
    <lineage>
        <taxon>Eukaryota</taxon>
        <taxon>Metazoa</taxon>
        <taxon>Spiralia</taxon>
        <taxon>Lophotrochozoa</taxon>
        <taxon>Annelida</taxon>
        <taxon>Polychaeta</taxon>
        <taxon>Sedentaria</taxon>
        <taxon>Canalipalpata</taxon>
        <taxon>Sabellida</taxon>
        <taxon>Siboglinidae</taxon>
        <taxon>Ridgeia</taxon>
    </lineage>
</organism>